<comment type="caution">
    <text evidence="4">The sequence shown here is derived from an EMBL/GenBank/DDBJ whole genome shotgun (WGS) entry which is preliminary data.</text>
</comment>
<evidence type="ECO:0000313" key="4">
    <source>
        <dbReference type="EMBL" id="PVZ93540.1"/>
    </source>
</evidence>
<reference evidence="4 5" key="1">
    <citation type="submission" date="2018-05" db="EMBL/GenBank/DDBJ databases">
        <title>Amnibacterium sp. M8JJ-5, whole genome shotgun sequence.</title>
        <authorList>
            <person name="Tuo L."/>
        </authorList>
    </citation>
    <scope>NUCLEOTIDE SEQUENCE [LARGE SCALE GENOMIC DNA]</scope>
    <source>
        <strain evidence="4 5">M8JJ-5</strain>
    </source>
</reference>
<dbReference type="CDD" id="cd04301">
    <property type="entry name" value="NAT_SF"/>
    <property type="match status" value="1"/>
</dbReference>
<dbReference type="GO" id="GO:0016747">
    <property type="term" value="F:acyltransferase activity, transferring groups other than amino-acyl groups"/>
    <property type="evidence" value="ECO:0007669"/>
    <property type="project" value="InterPro"/>
</dbReference>
<dbReference type="Pfam" id="PF00583">
    <property type="entry name" value="Acetyltransf_1"/>
    <property type="match status" value="1"/>
</dbReference>
<dbReference type="InterPro" id="IPR000182">
    <property type="entry name" value="GNAT_dom"/>
</dbReference>
<dbReference type="InterPro" id="IPR016181">
    <property type="entry name" value="Acyl_CoA_acyltransferase"/>
</dbReference>
<feature type="domain" description="N-acetyltransferase" evidence="3">
    <location>
        <begin position="1"/>
        <end position="156"/>
    </location>
</feature>
<dbReference type="OrthoDB" id="3174517at2"/>
<evidence type="ECO:0000313" key="5">
    <source>
        <dbReference type="Proteomes" id="UP000244893"/>
    </source>
</evidence>
<proteinExistence type="predicted"/>
<keyword evidence="2" id="KW-0012">Acyltransferase</keyword>
<dbReference type="Proteomes" id="UP000244893">
    <property type="component" value="Unassembled WGS sequence"/>
</dbReference>
<evidence type="ECO:0000256" key="2">
    <source>
        <dbReference type="ARBA" id="ARBA00023315"/>
    </source>
</evidence>
<protein>
    <submittedName>
        <fullName evidence="4">N-acetylglutamate synthase</fullName>
    </submittedName>
</protein>
<accession>A0A2V1HRE4</accession>
<dbReference type="InterPro" id="IPR050832">
    <property type="entry name" value="Bact_Acetyltransf"/>
</dbReference>
<evidence type="ECO:0000256" key="1">
    <source>
        <dbReference type="ARBA" id="ARBA00022679"/>
    </source>
</evidence>
<name>A0A2V1HRE4_9MICO</name>
<dbReference type="AlphaFoldDB" id="A0A2V1HRE4"/>
<keyword evidence="5" id="KW-1185">Reference proteome</keyword>
<dbReference type="PANTHER" id="PTHR43877">
    <property type="entry name" value="AMINOALKYLPHOSPHONATE N-ACETYLTRANSFERASE-RELATED-RELATED"/>
    <property type="match status" value="1"/>
</dbReference>
<dbReference type="RefSeq" id="WP_116757525.1">
    <property type="nucleotide sequence ID" value="NZ_JBHUEX010000001.1"/>
</dbReference>
<dbReference type="EMBL" id="QEOP01000003">
    <property type="protein sequence ID" value="PVZ93540.1"/>
    <property type="molecule type" value="Genomic_DNA"/>
</dbReference>
<dbReference type="PROSITE" id="PS51186">
    <property type="entry name" value="GNAT"/>
    <property type="match status" value="1"/>
</dbReference>
<keyword evidence="1" id="KW-0808">Transferase</keyword>
<evidence type="ECO:0000259" key="3">
    <source>
        <dbReference type="PROSITE" id="PS51186"/>
    </source>
</evidence>
<dbReference type="PANTHER" id="PTHR43877:SF2">
    <property type="entry name" value="AMINOALKYLPHOSPHONATE N-ACETYLTRANSFERASE-RELATED"/>
    <property type="match status" value="1"/>
</dbReference>
<sequence length="157" mass="16881">MRFSPAPTDSAEAVELLDEYFGARAAGFVGGEYRTVHPDPAAFTPPAGVFLLVHGDGGELAGCGGIRRIGDTEAGALRYEVKHLYLRETARGRGRGRALLAELERRAAEFGASEVVLDTNRSLTAAGGLYRSSGYESIEPYNDNPNATDWYRKDLAG</sequence>
<organism evidence="4 5">
    <name type="scientific">Amnibacterium flavum</name>
    <dbReference type="NCBI Taxonomy" id="2173173"/>
    <lineage>
        <taxon>Bacteria</taxon>
        <taxon>Bacillati</taxon>
        <taxon>Actinomycetota</taxon>
        <taxon>Actinomycetes</taxon>
        <taxon>Micrococcales</taxon>
        <taxon>Microbacteriaceae</taxon>
        <taxon>Amnibacterium</taxon>
    </lineage>
</organism>
<dbReference type="Gene3D" id="3.40.630.30">
    <property type="match status" value="1"/>
</dbReference>
<dbReference type="SUPFAM" id="SSF55729">
    <property type="entry name" value="Acyl-CoA N-acyltransferases (Nat)"/>
    <property type="match status" value="1"/>
</dbReference>
<gene>
    <name evidence="4" type="ORF">DDQ50_14580</name>
</gene>